<reference evidence="2" key="1">
    <citation type="journal article" date="2022" name="Mol. Ecol. Resour.">
        <title>The genomes of chicory, endive, great burdock and yacon provide insights into Asteraceae palaeo-polyploidization history and plant inulin production.</title>
        <authorList>
            <person name="Fan W."/>
            <person name="Wang S."/>
            <person name="Wang H."/>
            <person name="Wang A."/>
            <person name="Jiang F."/>
            <person name="Liu H."/>
            <person name="Zhao H."/>
            <person name="Xu D."/>
            <person name="Zhang Y."/>
        </authorList>
    </citation>
    <scope>NUCLEOTIDE SEQUENCE [LARGE SCALE GENOMIC DNA]</scope>
    <source>
        <strain evidence="2">cv. Yunnan</strain>
    </source>
</reference>
<keyword evidence="2" id="KW-1185">Reference proteome</keyword>
<evidence type="ECO:0000313" key="2">
    <source>
        <dbReference type="Proteomes" id="UP001056120"/>
    </source>
</evidence>
<reference evidence="1 2" key="2">
    <citation type="journal article" date="2022" name="Mol. Ecol. Resour.">
        <title>The genomes of chicory, endive, great burdock and yacon provide insights into Asteraceae paleo-polyploidization history and plant inulin production.</title>
        <authorList>
            <person name="Fan W."/>
            <person name="Wang S."/>
            <person name="Wang H."/>
            <person name="Wang A."/>
            <person name="Jiang F."/>
            <person name="Liu H."/>
            <person name="Zhao H."/>
            <person name="Xu D."/>
            <person name="Zhang Y."/>
        </authorList>
    </citation>
    <scope>NUCLEOTIDE SEQUENCE [LARGE SCALE GENOMIC DNA]</scope>
    <source>
        <strain evidence="2">cv. Yunnan</strain>
        <tissue evidence="1">Leaves</tissue>
    </source>
</reference>
<proteinExistence type="predicted"/>
<organism evidence="1 2">
    <name type="scientific">Smallanthus sonchifolius</name>
    <dbReference type="NCBI Taxonomy" id="185202"/>
    <lineage>
        <taxon>Eukaryota</taxon>
        <taxon>Viridiplantae</taxon>
        <taxon>Streptophyta</taxon>
        <taxon>Embryophyta</taxon>
        <taxon>Tracheophyta</taxon>
        <taxon>Spermatophyta</taxon>
        <taxon>Magnoliopsida</taxon>
        <taxon>eudicotyledons</taxon>
        <taxon>Gunneridae</taxon>
        <taxon>Pentapetalae</taxon>
        <taxon>asterids</taxon>
        <taxon>campanulids</taxon>
        <taxon>Asterales</taxon>
        <taxon>Asteraceae</taxon>
        <taxon>Asteroideae</taxon>
        <taxon>Heliantheae alliance</taxon>
        <taxon>Millerieae</taxon>
        <taxon>Smallanthus</taxon>
    </lineage>
</organism>
<gene>
    <name evidence="1" type="ORF">L1987_21359</name>
</gene>
<evidence type="ECO:0000313" key="1">
    <source>
        <dbReference type="EMBL" id="KAI3811633.1"/>
    </source>
</evidence>
<protein>
    <submittedName>
        <fullName evidence="1">Uncharacterized protein</fullName>
    </submittedName>
</protein>
<accession>A0ACB9IVD3</accession>
<comment type="caution">
    <text evidence="1">The sequence shown here is derived from an EMBL/GenBank/DDBJ whole genome shotgun (WGS) entry which is preliminary data.</text>
</comment>
<name>A0ACB9IVD3_9ASTR</name>
<sequence>MVTNWNTRRLSHLVKWMKMNANLLEYSVCGGQRPTLCLQKVSTGSTSHGSRRWKILSSRRRSNTEEVAWKQKTTTSSSPSFHELFYLKRGAEQKGDKMKSFLPYKQDLLGFFVNINRIRNKKSLF</sequence>
<dbReference type="Proteomes" id="UP001056120">
    <property type="component" value="Linkage Group LG07"/>
</dbReference>
<dbReference type="EMBL" id="CM042024">
    <property type="protein sequence ID" value="KAI3811633.1"/>
    <property type="molecule type" value="Genomic_DNA"/>
</dbReference>